<feature type="compositionally biased region" description="Polar residues" evidence="1">
    <location>
        <begin position="163"/>
        <end position="175"/>
    </location>
</feature>
<organism evidence="2 3">
    <name type="scientific">Mucilaginibacter pedocola</name>
    <dbReference type="NCBI Taxonomy" id="1792845"/>
    <lineage>
        <taxon>Bacteria</taxon>
        <taxon>Pseudomonadati</taxon>
        <taxon>Bacteroidota</taxon>
        <taxon>Sphingobacteriia</taxon>
        <taxon>Sphingobacteriales</taxon>
        <taxon>Sphingobacteriaceae</taxon>
        <taxon>Mucilaginibacter</taxon>
    </lineage>
</organism>
<comment type="caution">
    <text evidence="2">The sequence shown here is derived from an EMBL/GenBank/DDBJ whole genome shotgun (WGS) entry which is preliminary data.</text>
</comment>
<feature type="compositionally biased region" description="Polar residues" evidence="1">
    <location>
        <begin position="233"/>
        <end position="255"/>
    </location>
</feature>
<protein>
    <submittedName>
        <fullName evidence="2">Uncharacterized protein</fullName>
    </submittedName>
</protein>
<dbReference type="Proteomes" id="UP000189739">
    <property type="component" value="Unassembled WGS sequence"/>
</dbReference>
<keyword evidence="3" id="KW-1185">Reference proteome</keyword>
<evidence type="ECO:0000313" key="3">
    <source>
        <dbReference type="Proteomes" id="UP000189739"/>
    </source>
</evidence>
<gene>
    <name evidence="2" type="ORF">BC343_14895</name>
</gene>
<dbReference type="STRING" id="1792845.BC343_14895"/>
<sequence length="282" mass="31534">MEEKESKEPTLPQGYEYLENYTKEAQQKLRDVDAKIDALSGDRIDADAPRPFGTIKQSEAGRRGSEYARFQGEKADIEAKLNSDFDRELTHADKADNDQARAFAKNALKDGVYNKAAKNTEAFENKQTDFNEKRISAQRTDEGKESQQSASSPSRSERALANTRYQTATQMDVNNRSVERQNINIIIPVNANLSRSENALQKSNYSKGQEDADKDQSKITKEGKEPEKLEAPSRQQTLDNKSTYALEQESANNPTTEKDDNSGASKSERSPEGPSAPTNDER</sequence>
<dbReference type="EMBL" id="MBTF01000036">
    <property type="protein sequence ID" value="OOQ57386.1"/>
    <property type="molecule type" value="Genomic_DNA"/>
</dbReference>
<name>A0A1S9P8U0_9SPHI</name>
<feature type="compositionally biased region" description="Basic and acidic residues" evidence="1">
    <location>
        <begin position="208"/>
        <end position="231"/>
    </location>
</feature>
<feature type="region of interest" description="Disordered" evidence="1">
    <location>
        <begin position="43"/>
        <end position="65"/>
    </location>
</feature>
<proteinExistence type="predicted"/>
<reference evidence="2 3" key="1">
    <citation type="submission" date="2016-07" db="EMBL/GenBank/DDBJ databases">
        <title>Genomic analysis of zinc-resistant bacterium Mucilaginibacter pedocola TBZ30.</title>
        <authorList>
            <person name="Huang J."/>
            <person name="Tang J."/>
        </authorList>
    </citation>
    <scope>NUCLEOTIDE SEQUENCE [LARGE SCALE GENOMIC DNA]</scope>
    <source>
        <strain evidence="2 3">TBZ30</strain>
    </source>
</reference>
<evidence type="ECO:0000256" key="1">
    <source>
        <dbReference type="SAM" id="MobiDB-lite"/>
    </source>
</evidence>
<feature type="compositionally biased region" description="Basic and acidic residues" evidence="1">
    <location>
        <begin position="256"/>
        <end position="271"/>
    </location>
</feature>
<evidence type="ECO:0000313" key="2">
    <source>
        <dbReference type="EMBL" id="OOQ57386.1"/>
    </source>
</evidence>
<dbReference type="AlphaFoldDB" id="A0A1S9P8U0"/>
<feature type="region of interest" description="Disordered" evidence="1">
    <location>
        <begin position="123"/>
        <end position="175"/>
    </location>
</feature>
<feature type="region of interest" description="Disordered" evidence="1">
    <location>
        <begin position="200"/>
        <end position="282"/>
    </location>
</feature>
<dbReference type="RefSeq" id="WP_078350683.1">
    <property type="nucleotide sequence ID" value="NZ_MBTF01000036.1"/>
</dbReference>
<feature type="compositionally biased region" description="Basic and acidic residues" evidence="1">
    <location>
        <begin position="123"/>
        <end position="145"/>
    </location>
</feature>
<accession>A0A1S9P8U0</accession>